<proteinExistence type="predicted"/>
<organism evidence="1 2">
    <name type="scientific">Lindgomyces ingoldianus</name>
    <dbReference type="NCBI Taxonomy" id="673940"/>
    <lineage>
        <taxon>Eukaryota</taxon>
        <taxon>Fungi</taxon>
        <taxon>Dikarya</taxon>
        <taxon>Ascomycota</taxon>
        <taxon>Pezizomycotina</taxon>
        <taxon>Dothideomycetes</taxon>
        <taxon>Pleosporomycetidae</taxon>
        <taxon>Pleosporales</taxon>
        <taxon>Lindgomycetaceae</taxon>
        <taxon>Lindgomyces</taxon>
    </lineage>
</organism>
<accession>A0ACB6R2U1</accession>
<reference evidence="1" key="1">
    <citation type="journal article" date="2020" name="Stud. Mycol.">
        <title>101 Dothideomycetes genomes: a test case for predicting lifestyles and emergence of pathogens.</title>
        <authorList>
            <person name="Haridas S."/>
            <person name="Albert R."/>
            <person name="Binder M."/>
            <person name="Bloem J."/>
            <person name="Labutti K."/>
            <person name="Salamov A."/>
            <person name="Andreopoulos B."/>
            <person name="Baker S."/>
            <person name="Barry K."/>
            <person name="Bills G."/>
            <person name="Bluhm B."/>
            <person name="Cannon C."/>
            <person name="Castanera R."/>
            <person name="Culley D."/>
            <person name="Daum C."/>
            <person name="Ezra D."/>
            <person name="Gonzalez J."/>
            <person name="Henrissat B."/>
            <person name="Kuo A."/>
            <person name="Liang C."/>
            <person name="Lipzen A."/>
            <person name="Lutzoni F."/>
            <person name="Magnuson J."/>
            <person name="Mondo S."/>
            <person name="Nolan M."/>
            <person name="Ohm R."/>
            <person name="Pangilinan J."/>
            <person name="Park H.-J."/>
            <person name="Ramirez L."/>
            <person name="Alfaro M."/>
            <person name="Sun H."/>
            <person name="Tritt A."/>
            <person name="Yoshinaga Y."/>
            <person name="Zwiers L.-H."/>
            <person name="Turgeon B."/>
            <person name="Goodwin S."/>
            <person name="Spatafora J."/>
            <person name="Crous P."/>
            <person name="Grigoriev I."/>
        </authorList>
    </citation>
    <scope>NUCLEOTIDE SEQUENCE</scope>
    <source>
        <strain evidence="1">ATCC 200398</strain>
    </source>
</reference>
<dbReference type="EMBL" id="MU003500">
    <property type="protein sequence ID" value="KAF2473491.1"/>
    <property type="molecule type" value="Genomic_DNA"/>
</dbReference>
<protein>
    <submittedName>
        <fullName evidence="1">Uncharacterized protein</fullName>
    </submittedName>
</protein>
<dbReference type="Proteomes" id="UP000799755">
    <property type="component" value="Unassembled WGS sequence"/>
</dbReference>
<name>A0ACB6R2U1_9PLEO</name>
<evidence type="ECO:0000313" key="1">
    <source>
        <dbReference type="EMBL" id="KAF2473491.1"/>
    </source>
</evidence>
<keyword evidence="2" id="KW-1185">Reference proteome</keyword>
<evidence type="ECO:0000313" key="2">
    <source>
        <dbReference type="Proteomes" id="UP000799755"/>
    </source>
</evidence>
<comment type="caution">
    <text evidence="1">The sequence shown here is derived from an EMBL/GenBank/DDBJ whole genome shotgun (WGS) entry which is preliminary data.</text>
</comment>
<gene>
    <name evidence="1" type="ORF">BDR25DRAFT_132589</name>
</gene>
<sequence>MAPTLLLAPLLLVVFHWRGLETRTVQILVYCGIVVAWTKVDHLGWLKSRSVRFAYLGRAGERVCPLDGFLE</sequence>